<dbReference type="Proteomes" id="UP000318834">
    <property type="component" value="Unassembled WGS sequence"/>
</dbReference>
<reference evidence="1 2" key="1">
    <citation type="journal article" date="2019" name="Nat. Microbiol.">
        <title>Mediterranean grassland soil C-N compound turnover is dependent on rainfall and depth, and is mediated by genomically divergent microorganisms.</title>
        <authorList>
            <person name="Diamond S."/>
            <person name="Andeer P.F."/>
            <person name="Li Z."/>
            <person name="Crits-Christoph A."/>
            <person name="Burstein D."/>
            <person name="Anantharaman K."/>
            <person name="Lane K.R."/>
            <person name="Thomas B.C."/>
            <person name="Pan C."/>
            <person name="Northen T.R."/>
            <person name="Banfield J.F."/>
        </authorList>
    </citation>
    <scope>NUCLEOTIDE SEQUENCE [LARGE SCALE GENOMIC DNA]</scope>
    <source>
        <strain evidence="1">NP_8</strain>
    </source>
</reference>
<sequence length="112" mass="11483">MSEANGRYAALTDRLVDAVLATPGHTPSELRRAVLVRAAKPGGANDLPASLAAYVDNVALHAYTVTDGDIAALQRSGSSDDALFEVTVAAALGAALGRLERGLAALRGEEPE</sequence>
<evidence type="ECO:0000313" key="2">
    <source>
        <dbReference type="Proteomes" id="UP000318834"/>
    </source>
</evidence>
<comment type="caution">
    <text evidence="1">The sequence shown here is derived from an EMBL/GenBank/DDBJ whole genome shotgun (WGS) entry which is preliminary data.</text>
</comment>
<proteinExistence type="predicted"/>
<gene>
    <name evidence="1" type="ORF">E6H05_05265</name>
</gene>
<dbReference type="InterPro" id="IPR029032">
    <property type="entry name" value="AhpD-like"/>
</dbReference>
<name>A0A537IYY9_9BACT</name>
<evidence type="ECO:0000313" key="1">
    <source>
        <dbReference type="EMBL" id="TMI75946.1"/>
    </source>
</evidence>
<protein>
    <submittedName>
        <fullName evidence="1">Uncharacterized protein</fullName>
    </submittedName>
</protein>
<accession>A0A537IYY9</accession>
<dbReference type="AlphaFoldDB" id="A0A537IYY9"/>
<dbReference type="EMBL" id="VBAP01000035">
    <property type="protein sequence ID" value="TMI75946.1"/>
    <property type="molecule type" value="Genomic_DNA"/>
</dbReference>
<dbReference type="Gene3D" id="1.20.1290.10">
    <property type="entry name" value="AhpD-like"/>
    <property type="match status" value="1"/>
</dbReference>
<organism evidence="1 2">
    <name type="scientific">Candidatus Segetimicrobium genomatis</name>
    <dbReference type="NCBI Taxonomy" id="2569760"/>
    <lineage>
        <taxon>Bacteria</taxon>
        <taxon>Bacillati</taxon>
        <taxon>Candidatus Sysuimicrobiota</taxon>
        <taxon>Candidatus Sysuimicrobiia</taxon>
        <taxon>Candidatus Sysuimicrobiales</taxon>
        <taxon>Candidatus Segetimicrobiaceae</taxon>
        <taxon>Candidatus Segetimicrobium</taxon>
    </lineage>
</organism>
<dbReference type="SUPFAM" id="SSF69118">
    <property type="entry name" value="AhpD-like"/>
    <property type="match status" value="1"/>
</dbReference>